<evidence type="ECO:0000259" key="2">
    <source>
        <dbReference type="Pfam" id="PF12146"/>
    </source>
</evidence>
<dbReference type="OrthoDB" id="4269629at2"/>
<dbReference type="InterPro" id="IPR029058">
    <property type="entry name" value="AB_hydrolase_fold"/>
</dbReference>
<dbReference type="EMBL" id="RBXP01000013">
    <property type="protein sequence ID" value="RKT59569.1"/>
    <property type="molecule type" value="Genomic_DNA"/>
</dbReference>
<dbReference type="InterPro" id="IPR050261">
    <property type="entry name" value="FrsA_esterase"/>
</dbReference>
<dbReference type="PANTHER" id="PTHR22946:SF9">
    <property type="entry name" value="POLYKETIDE TRANSFERASE AF380"/>
    <property type="match status" value="1"/>
</dbReference>
<accession>A0A495WDY5</accession>
<dbReference type="PANTHER" id="PTHR22946">
    <property type="entry name" value="DIENELACTONE HYDROLASE DOMAIN-CONTAINING PROTEIN-RELATED"/>
    <property type="match status" value="1"/>
</dbReference>
<proteinExistence type="predicted"/>
<dbReference type="InterPro" id="IPR022742">
    <property type="entry name" value="Hydrolase_4"/>
</dbReference>
<dbReference type="GO" id="GO:0052689">
    <property type="term" value="F:carboxylic ester hydrolase activity"/>
    <property type="evidence" value="ECO:0007669"/>
    <property type="project" value="UniProtKB-ARBA"/>
</dbReference>
<protein>
    <submittedName>
        <fullName evidence="3">Serine aminopeptidase S33 family</fullName>
    </submittedName>
</protein>
<evidence type="ECO:0000313" key="4">
    <source>
        <dbReference type="Proteomes" id="UP000270626"/>
    </source>
</evidence>
<dbReference type="RefSeq" id="WP_121457800.1">
    <property type="nucleotide sequence ID" value="NZ_RBXP01000013.1"/>
</dbReference>
<reference evidence="3 4" key="1">
    <citation type="submission" date="2018-10" db="EMBL/GenBank/DDBJ databases">
        <title>Genomic Encyclopedia of Type Strains, Phase IV (KMG-IV): sequencing the most valuable type-strain genomes for metagenomic binning, comparative biology and taxonomic classification.</title>
        <authorList>
            <person name="Goeker M."/>
        </authorList>
    </citation>
    <scope>NUCLEOTIDE SEQUENCE [LARGE SCALE GENOMIC DNA]</scope>
    <source>
        <strain evidence="3 4">DSM 23841</strain>
    </source>
</reference>
<organism evidence="3 4">
    <name type="scientific">Azonexus fungiphilus</name>
    <dbReference type="NCBI Taxonomy" id="146940"/>
    <lineage>
        <taxon>Bacteria</taxon>
        <taxon>Pseudomonadati</taxon>
        <taxon>Pseudomonadota</taxon>
        <taxon>Betaproteobacteria</taxon>
        <taxon>Rhodocyclales</taxon>
        <taxon>Azonexaceae</taxon>
        <taxon>Azonexus</taxon>
    </lineage>
</organism>
<name>A0A495WDY5_9RHOO</name>
<dbReference type="Proteomes" id="UP000270626">
    <property type="component" value="Unassembled WGS sequence"/>
</dbReference>
<keyword evidence="3" id="KW-0645">Protease</keyword>
<dbReference type="Gene3D" id="3.40.50.1820">
    <property type="entry name" value="alpha/beta hydrolase"/>
    <property type="match status" value="1"/>
</dbReference>
<comment type="caution">
    <text evidence="3">The sequence shown here is derived from an EMBL/GenBank/DDBJ whole genome shotgun (WGS) entry which is preliminary data.</text>
</comment>
<evidence type="ECO:0000256" key="1">
    <source>
        <dbReference type="ARBA" id="ARBA00022801"/>
    </source>
</evidence>
<dbReference type="GO" id="GO:0004177">
    <property type="term" value="F:aminopeptidase activity"/>
    <property type="evidence" value="ECO:0007669"/>
    <property type="project" value="UniProtKB-KW"/>
</dbReference>
<gene>
    <name evidence="3" type="ORF">DFR40_1457</name>
</gene>
<evidence type="ECO:0000313" key="3">
    <source>
        <dbReference type="EMBL" id="RKT59569.1"/>
    </source>
</evidence>
<feature type="domain" description="Serine aminopeptidase S33" evidence="2">
    <location>
        <begin position="63"/>
        <end position="184"/>
    </location>
</feature>
<sequence length="288" mass="30513">MFGPELLCLPPLAWWLLNRAIRRGLRAPRLARPVLPPGLPAELVSLPTVNGKTLRGWFVAGAPPARIVVLMHGWGGNAATLLPLAEPLARAGYGLLMVDARCHGDSDGDSFASLPRFAEDIEACLEWLAARPGLAPAGVALAGHSVGAGAALLVASRRPGLRAVLSLAAFAHPAPLMRRWLAALRIPYRPLGAYIVAYVERTIGRRFDDIAPVRTIRDVACPVLLVHGDADVTVPPAEAREILAAAGGHAELLMVAGSHDDFGDVEAHLPTLLAFFECAFADEKKAGD</sequence>
<keyword evidence="1" id="KW-0378">Hydrolase</keyword>
<dbReference type="Pfam" id="PF12146">
    <property type="entry name" value="Hydrolase_4"/>
    <property type="match status" value="1"/>
</dbReference>
<dbReference type="SUPFAM" id="SSF53474">
    <property type="entry name" value="alpha/beta-Hydrolases"/>
    <property type="match status" value="1"/>
</dbReference>
<dbReference type="AlphaFoldDB" id="A0A495WDY5"/>
<keyword evidence="4" id="KW-1185">Reference proteome</keyword>
<keyword evidence="3" id="KW-0031">Aminopeptidase</keyword>